<dbReference type="InterPro" id="IPR036188">
    <property type="entry name" value="FAD/NAD-bd_sf"/>
</dbReference>
<comment type="subcellular location">
    <subcellularLocation>
        <location evidence="1">Mitochondrion matrix</location>
    </subcellularLocation>
</comment>
<evidence type="ECO:0000256" key="1">
    <source>
        <dbReference type="ARBA" id="ARBA00004305"/>
    </source>
</evidence>
<dbReference type="Pfam" id="PF01593">
    <property type="entry name" value="Amino_oxidase"/>
    <property type="match status" value="1"/>
</dbReference>
<proteinExistence type="predicted"/>
<feature type="domain" description="Amine oxidase" evidence="5">
    <location>
        <begin position="18"/>
        <end position="508"/>
    </location>
</feature>
<reference evidence="6" key="1">
    <citation type="submission" date="2015-10" db="EMBL/GenBank/DDBJ databases">
        <authorList>
            <person name="Gilbert D.G."/>
        </authorList>
    </citation>
    <scope>NUCLEOTIDE SEQUENCE</scope>
</reference>
<protein>
    <recommendedName>
        <fullName evidence="4">Pyridine nucleotide-disulfide oxidoreductase domain-containing protein 2</fullName>
    </recommendedName>
</protein>
<comment type="function">
    <text evidence="2">Probable oxidoreductase that may play a role as regulator of mitochondrial function.</text>
</comment>
<dbReference type="AlphaFoldDB" id="A0A160VI92"/>
<dbReference type="Gene3D" id="3.50.50.60">
    <property type="entry name" value="FAD/NAD(P)-binding domain"/>
    <property type="match status" value="2"/>
</dbReference>
<comment type="subunit">
    <text evidence="3">Interacts with COX5B; this interaction may contribute to localize PYROXD2 to the inner face of the inner mitochondrial membrane.</text>
</comment>
<dbReference type="PANTHER" id="PTHR10668:SF103">
    <property type="entry name" value="PYRIDINE NUCLEOTIDE-DISULFIDE OXIDOREDUCTASE DOMAIN-CONTAINING PROTEIN 2"/>
    <property type="match status" value="1"/>
</dbReference>
<accession>A0A160VI92</accession>
<sequence>MPTIKKYDAIVIGGGHNGLTAAAYFARAGKEVLVLERRYVLGGAAVTEEVFPGFKFSVCSYVVSLLKANIIRELMLPKFGLELLPLESTFTPLENDYLMRTADPDETYREMYRHSPRDAETYTRFGPLMGQIGMAVRPILETIPPNAIRPSFPDLSAMKKLLNHFKTLSDEQFEYLTKLMTMSSADFLDEWFEFEPLKATMAASGIIGTFMGPRSPGSAYVMLHHYMGDIDGAFRAWGFQRGGTGAVSMAIARSAEYFGAKIMTEAPVEKVIVKNGRAIGVALENGDEYKADKVISGLDPKLSFLKMVDEIDLPNDFVTDIKNFRIRGSSGKVNLALDALPEFTCLPGNGPHLRGAISISPDFDYIEKAYDDAKYGNFSEVPYIDIIIPSVLDPEMAPPGKHVMSCFVQYAPYNIKGGWNDQKREDFGDAVINALARYAPNIKDIILHRQVLTPADIESTFGLTEGNIFHGELTLQQLFALRPAVKWANYKTPITNYYQCGSGTHPGGGITGSPGEMAAKKILKDW</sequence>
<gene>
    <name evidence="6" type="ORF">MGWOODY_Mmi2531</name>
</gene>
<evidence type="ECO:0000256" key="3">
    <source>
        <dbReference type="ARBA" id="ARBA00038825"/>
    </source>
</evidence>
<organism evidence="6">
    <name type="scientific">hydrothermal vent metagenome</name>
    <dbReference type="NCBI Taxonomy" id="652676"/>
    <lineage>
        <taxon>unclassified sequences</taxon>
        <taxon>metagenomes</taxon>
        <taxon>ecological metagenomes</taxon>
    </lineage>
</organism>
<evidence type="ECO:0000313" key="6">
    <source>
        <dbReference type="EMBL" id="CUV10423.1"/>
    </source>
</evidence>
<evidence type="ECO:0000259" key="5">
    <source>
        <dbReference type="Pfam" id="PF01593"/>
    </source>
</evidence>
<dbReference type="PANTHER" id="PTHR10668">
    <property type="entry name" value="PHYTOENE DEHYDROGENASE"/>
    <property type="match status" value="1"/>
</dbReference>
<dbReference type="GO" id="GO:0016491">
    <property type="term" value="F:oxidoreductase activity"/>
    <property type="evidence" value="ECO:0007669"/>
    <property type="project" value="UniProtKB-KW"/>
</dbReference>
<evidence type="ECO:0000256" key="4">
    <source>
        <dbReference type="ARBA" id="ARBA00040298"/>
    </source>
</evidence>
<dbReference type="GO" id="GO:0005759">
    <property type="term" value="C:mitochondrial matrix"/>
    <property type="evidence" value="ECO:0007669"/>
    <property type="project" value="UniProtKB-SubCell"/>
</dbReference>
<dbReference type="EMBL" id="FAXC01000416">
    <property type="protein sequence ID" value="CUV10423.1"/>
    <property type="molecule type" value="Genomic_DNA"/>
</dbReference>
<dbReference type="SUPFAM" id="SSF51905">
    <property type="entry name" value="FAD/NAD(P)-binding domain"/>
    <property type="match status" value="1"/>
</dbReference>
<keyword evidence="6" id="KW-0560">Oxidoreductase</keyword>
<evidence type="ECO:0000256" key="2">
    <source>
        <dbReference type="ARBA" id="ARBA00037217"/>
    </source>
</evidence>
<name>A0A160VI92_9ZZZZ</name>
<dbReference type="InterPro" id="IPR002937">
    <property type="entry name" value="Amino_oxidase"/>
</dbReference>